<protein>
    <recommendedName>
        <fullName evidence="3">Secreted protein</fullName>
    </recommendedName>
</protein>
<dbReference type="Proteomes" id="UP001590950">
    <property type="component" value="Unassembled WGS sequence"/>
</dbReference>
<name>A0ABR4ATU6_9LECA</name>
<reference evidence="1 2" key="1">
    <citation type="submission" date="2024-09" db="EMBL/GenBank/DDBJ databases">
        <title>Rethinking Asexuality: The Enigmatic Case of Functional Sexual Genes in Lepraria (Stereocaulaceae).</title>
        <authorList>
            <person name="Doellman M."/>
            <person name="Sun Y."/>
            <person name="Barcenas-Pena A."/>
            <person name="Lumbsch H.T."/>
            <person name="Grewe F."/>
        </authorList>
    </citation>
    <scope>NUCLEOTIDE SEQUENCE [LARGE SCALE GENOMIC DNA]</scope>
    <source>
        <strain evidence="1 2">Mercado 3170</strain>
    </source>
</reference>
<evidence type="ECO:0000313" key="1">
    <source>
        <dbReference type="EMBL" id="KAL2048272.1"/>
    </source>
</evidence>
<keyword evidence="2" id="KW-1185">Reference proteome</keyword>
<evidence type="ECO:0008006" key="3">
    <source>
        <dbReference type="Google" id="ProtNLM"/>
    </source>
</evidence>
<proteinExistence type="predicted"/>
<gene>
    <name evidence="1" type="ORF">N7G274_000183</name>
</gene>
<evidence type="ECO:0000313" key="2">
    <source>
        <dbReference type="Proteomes" id="UP001590950"/>
    </source>
</evidence>
<comment type="caution">
    <text evidence="1">The sequence shown here is derived from an EMBL/GenBank/DDBJ whole genome shotgun (WGS) entry which is preliminary data.</text>
</comment>
<sequence length="122" mass="13465">MGVLKAFGYTAQSVSLLSLLPYTCVQPASLVSCRRNNALKKATVTKRVRHRSHPAQSLHLPRTGLVTLPCTISSDAVRRQTINHHAYTNVAACTQPATTQPMTHLHWARTVSERESRKAPLP</sequence>
<dbReference type="PROSITE" id="PS51257">
    <property type="entry name" value="PROKAR_LIPOPROTEIN"/>
    <property type="match status" value="1"/>
</dbReference>
<accession>A0ABR4ATU6</accession>
<organism evidence="1 2">
    <name type="scientific">Stereocaulon virgatum</name>
    <dbReference type="NCBI Taxonomy" id="373712"/>
    <lineage>
        <taxon>Eukaryota</taxon>
        <taxon>Fungi</taxon>
        <taxon>Dikarya</taxon>
        <taxon>Ascomycota</taxon>
        <taxon>Pezizomycotina</taxon>
        <taxon>Lecanoromycetes</taxon>
        <taxon>OSLEUM clade</taxon>
        <taxon>Lecanoromycetidae</taxon>
        <taxon>Lecanorales</taxon>
        <taxon>Lecanorineae</taxon>
        <taxon>Stereocaulaceae</taxon>
        <taxon>Stereocaulon</taxon>
    </lineage>
</organism>
<dbReference type="EMBL" id="JBEFKJ010000001">
    <property type="protein sequence ID" value="KAL2048272.1"/>
    <property type="molecule type" value="Genomic_DNA"/>
</dbReference>